<gene>
    <name evidence="1" type="ORF">KSP40_PGU001019</name>
</gene>
<dbReference type="EMBL" id="JBBWWR010000012">
    <property type="protein sequence ID" value="KAK8958589.1"/>
    <property type="molecule type" value="Genomic_DNA"/>
</dbReference>
<protein>
    <recommendedName>
        <fullName evidence="3">Maturase K</fullName>
    </recommendedName>
</protein>
<proteinExistence type="predicted"/>
<keyword evidence="2" id="KW-1185">Reference proteome</keyword>
<sequence length="320" mass="36763">MTKALTGLKAVDSSFLAESTGNPSLARLQEENSSDFIQLKRNHKYFQKKSNFRSDRQKGREVSGDGRREYMEIRWVRGLPSFVPNSTHTDMSSAFSYCFFSSSSCCYCCASSTTLRSLSRITQTRRTALRRIETNNPLAEWLPSTSRRTITEGLSQEAHRRFLAVSSRKIPLPSISHLPISPILPSRDFSAVSINHRRVHLPENLLGMLPLECALILDYYMPFFHGTKMKRKRESAHTHFNCVDTFVETVSRQYLLYSIFSNDFFLLLRKISRAAYPDILLRDLLQLPPDDLFHGMRFPSSSSREELELASSKIVLEFNK</sequence>
<evidence type="ECO:0000313" key="2">
    <source>
        <dbReference type="Proteomes" id="UP001412067"/>
    </source>
</evidence>
<accession>A0ABR2M3E7</accession>
<name>A0ABR2M3E7_9ASPA</name>
<evidence type="ECO:0008006" key="3">
    <source>
        <dbReference type="Google" id="ProtNLM"/>
    </source>
</evidence>
<comment type="caution">
    <text evidence="1">The sequence shown here is derived from an EMBL/GenBank/DDBJ whole genome shotgun (WGS) entry which is preliminary data.</text>
</comment>
<dbReference type="Proteomes" id="UP001412067">
    <property type="component" value="Unassembled WGS sequence"/>
</dbReference>
<reference evidence="1 2" key="1">
    <citation type="journal article" date="2022" name="Nat. Plants">
        <title>Genomes of leafy and leafless Platanthera orchids illuminate the evolution of mycoheterotrophy.</title>
        <authorList>
            <person name="Li M.H."/>
            <person name="Liu K.W."/>
            <person name="Li Z."/>
            <person name="Lu H.C."/>
            <person name="Ye Q.L."/>
            <person name="Zhang D."/>
            <person name="Wang J.Y."/>
            <person name="Li Y.F."/>
            <person name="Zhong Z.M."/>
            <person name="Liu X."/>
            <person name="Yu X."/>
            <person name="Liu D.K."/>
            <person name="Tu X.D."/>
            <person name="Liu B."/>
            <person name="Hao Y."/>
            <person name="Liao X.Y."/>
            <person name="Jiang Y.T."/>
            <person name="Sun W.H."/>
            <person name="Chen J."/>
            <person name="Chen Y.Q."/>
            <person name="Ai Y."/>
            <person name="Zhai J.W."/>
            <person name="Wu S.S."/>
            <person name="Zhou Z."/>
            <person name="Hsiao Y.Y."/>
            <person name="Wu W.L."/>
            <person name="Chen Y.Y."/>
            <person name="Lin Y.F."/>
            <person name="Hsu J.L."/>
            <person name="Li C.Y."/>
            <person name="Wang Z.W."/>
            <person name="Zhao X."/>
            <person name="Zhong W.Y."/>
            <person name="Ma X.K."/>
            <person name="Ma L."/>
            <person name="Huang J."/>
            <person name="Chen G.Z."/>
            <person name="Huang M.Z."/>
            <person name="Huang L."/>
            <person name="Peng D.H."/>
            <person name="Luo Y.B."/>
            <person name="Zou S.Q."/>
            <person name="Chen S.P."/>
            <person name="Lan S."/>
            <person name="Tsai W.C."/>
            <person name="Van de Peer Y."/>
            <person name="Liu Z.J."/>
        </authorList>
    </citation>
    <scope>NUCLEOTIDE SEQUENCE [LARGE SCALE GENOMIC DNA]</scope>
    <source>
        <strain evidence="1">Lor288</strain>
    </source>
</reference>
<evidence type="ECO:0000313" key="1">
    <source>
        <dbReference type="EMBL" id="KAK8958589.1"/>
    </source>
</evidence>
<organism evidence="1 2">
    <name type="scientific">Platanthera guangdongensis</name>
    <dbReference type="NCBI Taxonomy" id="2320717"/>
    <lineage>
        <taxon>Eukaryota</taxon>
        <taxon>Viridiplantae</taxon>
        <taxon>Streptophyta</taxon>
        <taxon>Embryophyta</taxon>
        <taxon>Tracheophyta</taxon>
        <taxon>Spermatophyta</taxon>
        <taxon>Magnoliopsida</taxon>
        <taxon>Liliopsida</taxon>
        <taxon>Asparagales</taxon>
        <taxon>Orchidaceae</taxon>
        <taxon>Orchidoideae</taxon>
        <taxon>Orchideae</taxon>
        <taxon>Orchidinae</taxon>
        <taxon>Platanthera</taxon>
    </lineage>
</organism>